<evidence type="ECO:0000256" key="4">
    <source>
        <dbReference type="ARBA" id="ARBA00022692"/>
    </source>
</evidence>
<keyword evidence="6 7" id="KW-0472">Membrane</keyword>
<dbReference type="CDD" id="cd13127">
    <property type="entry name" value="MATE_tuaB_like"/>
    <property type="match status" value="1"/>
</dbReference>
<dbReference type="Pfam" id="PF13440">
    <property type="entry name" value="Polysacc_synt_3"/>
    <property type="match status" value="1"/>
</dbReference>
<evidence type="ECO:0000256" key="1">
    <source>
        <dbReference type="ARBA" id="ARBA00004651"/>
    </source>
</evidence>
<evidence type="ECO:0000256" key="7">
    <source>
        <dbReference type="SAM" id="Phobius"/>
    </source>
</evidence>
<feature type="transmembrane region" description="Helical" evidence="7">
    <location>
        <begin position="77"/>
        <end position="101"/>
    </location>
</feature>
<gene>
    <name evidence="8" type="ORF">K8V47_03240</name>
</gene>
<feature type="transmembrane region" description="Helical" evidence="7">
    <location>
        <begin position="209"/>
        <end position="232"/>
    </location>
</feature>
<dbReference type="AlphaFoldDB" id="A0A921E7G5"/>
<reference evidence="8" key="1">
    <citation type="journal article" date="2021" name="PeerJ">
        <title>Extensive microbial diversity within the chicken gut microbiome revealed by metagenomics and culture.</title>
        <authorList>
            <person name="Gilroy R."/>
            <person name="Ravi A."/>
            <person name="Getino M."/>
            <person name="Pursley I."/>
            <person name="Horton D.L."/>
            <person name="Alikhan N.F."/>
            <person name="Baker D."/>
            <person name="Gharbi K."/>
            <person name="Hall N."/>
            <person name="Watson M."/>
            <person name="Adriaenssens E.M."/>
            <person name="Foster-Nyarko E."/>
            <person name="Jarju S."/>
            <person name="Secka A."/>
            <person name="Antonio M."/>
            <person name="Oren A."/>
            <person name="Chaudhuri R.R."/>
            <person name="La Ragione R."/>
            <person name="Hildebrand F."/>
            <person name="Pallen M.J."/>
        </authorList>
    </citation>
    <scope>NUCLEOTIDE SEQUENCE</scope>
    <source>
        <strain evidence="8">4100</strain>
    </source>
</reference>
<feature type="transmembrane region" description="Helical" evidence="7">
    <location>
        <begin position="389"/>
        <end position="410"/>
    </location>
</feature>
<evidence type="ECO:0000256" key="2">
    <source>
        <dbReference type="ARBA" id="ARBA00007430"/>
    </source>
</evidence>
<feature type="transmembrane region" description="Helical" evidence="7">
    <location>
        <begin position="319"/>
        <end position="341"/>
    </location>
</feature>
<dbReference type="PANTHER" id="PTHR30250:SF10">
    <property type="entry name" value="LIPOPOLYSACCHARIDE BIOSYNTHESIS PROTEIN WZXC"/>
    <property type="match status" value="1"/>
</dbReference>
<dbReference type="PANTHER" id="PTHR30250">
    <property type="entry name" value="PST FAMILY PREDICTED COLANIC ACID TRANSPORTER"/>
    <property type="match status" value="1"/>
</dbReference>
<feature type="transmembrane region" description="Helical" evidence="7">
    <location>
        <begin position="417"/>
        <end position="439"/>
    </location>
</feature>
<feature type="transmembrane region" description="Helical" evidence="7">
    <location>
        <begin position="143"/>
        <end position="163"/>
    </location>
</feature>
<dbReference type="GO" id="GO:0005886">
    <property type="term" value="C:plasma membrane"/>
    <property type="evidence" value="ECO:0007669"/>
    <property type="project" value="UniProtKB-SubCell"/>
</dbReference>
<keyword evidence="3" id="KW-1003">Cell membrane</keyword>
<keyword evidence="4 7" id="KW-0812">Transmembrane</keyword>
<reference evidence="8" key="2">
    <citation type="submission" date="2021-09" db="EMBL/GenBank/DDBJ databases">
        <authorList>
            <person name="Gilroy R."/>
        </authorList>
    </citation>
    <scope>NUCLEOTIDE SEQUENCE</scope>
    <source>
        <strain evidence="8">4100</strain>
    </source>
</reference>
<evidence type="ECO:0000256" key="5">
    <source>
        <dbReference type="ARBA" id="ARBA00022989"/>
    </source>
</evidence>
<comment type="caution">
    <text evidence="8">The sequence shown here is derived from an EMBL/GenBank/DDBJ whole genome shotgun (WGS) entry which is preliminary data.</text>
</comment>
<protein>
    <submittedName>
        <fullName evidence="8">Lipopolysaccharide biosynthesis protein</fullName>
    </submittedName>
</protein>
<feature type="transmembrane region" description="Helical" evidence="7">
    <location>
        <begin position="113"/>
        <end position="131"/>
    </location>
</feature>
<feature type="transmembrane region" description="Helical" evidence="7">
    <location>
        <begin position="39"/>
        <end position="56"/>
    </location>
</feature>
<accession>A0A921E7G5</accession>
<feature type="transmembrane region" description="Helical" evidence="7">
    <location>
        <begin position="290"/>
        <end position="313"/>
    </location>
</feature>
<keyword evidence="5 7" id="KW-1133">Transmembrane helix</keyword>
<dbReference type="InterPro" id="IPR050833">
    <property type="entry name" value="Poly_Biosynth_Transport"/>
</dbReference>
<evidence type="ECO:0000313" key="9">
    <source>
        <dbReference type="Proteomes" id="UP000711407"/>
    </source>
</evidence>
<evidence type="ECO:0000256" key="3">
    <source>
        <dbReference type="ARBA" id="ARBA00022475"/>
    </source>
</evidence>
<dbReference type="Proteomes" id="UP000711407">
    <property type="component" value="Unassembled WGS sequence"/>
</dbReference>
<proteinExistence type="inferred from homology"/>
<organism evidence="8 9">
    <name type="scientific">Candidatus Amulumruptor caecigallinarius</name>
    <dbReference type="NCBI Taxonomy" id="2109911"/>
    <lineage>
        <taxon>Bacteria</taxon>
        <taxon>Pseudomonadati</taxon>
        <taxon>Bacteroidota</taxon>
        <taxon>Bacteroidia</taxon>
        <taxon>Bacteroidales</taxon>
        <taxon>Muribaculaceae</taxon>
        <taxon>Candidatus Amulumruptor</taxon>
    </lineage>
</organism>
<evidence type="ECO:0000313" key="8">
    <source>
        <dbReference type="EMBL" id="HJE38764.1"/>
    </source>
</evidence>
<feature type="transmembrane region" description="Helical" evidence="7">
    <location>
        <begin position="459"/>
        <end position="476"/>
    </location>
</feature>
<feature type="transmembrane region" description="Helical" evidence="7">
    <location>
        <begin position="362"/>
        <end position="383"/>
    </location>
</feature>
<dbReference type="EMBL" id="DYXT01000020">
    <property type="protein sequence ID" value="HJE38764.1"/>
    <property type="molecule type" value="Genomic_DNA"/>
</dbReference>
<comment type="similarity">
    <text evidence="2">Belongs to the polysaccharide synthase family.</text>
</comment>
<sequence length="498" mass="54365">MKREVADTIKWSLIDKVATQILYAVTGIVLARMLSHDDFGLVGAVMVFQAFANLFVDSGFSSALIQRKAPTRLDYSTVMWFNIAMAVGIYALLYFCAPLIADWFQGDARLIPLSRVMFLSFILTATAIVPTNRLMKQMDVRMIAVADSAALAAGAVTGIWLAVCGYGAWAIVWQTITLSAVKSAVLWATTSWRPLWSFSWKALRSFFSVGMGVMGASLLNTVFLNIYSFFIGNRAGMASLGLYTQADKWSKMGVMSIGQSLVQAFLPPLSQIQDRPDEFAHATAKMNRCAAYLTFPALGLLAVMAAPIFHLFFGTKWDASIVLFQILLLRGVFTVMSMVYNNYILALGRSRMLIISETLRDGVAIAAIIPTLGSLALTSGADITLGIRIFLWGQVAATAVGCIATMAIAARYIRRSVWLMLWDVAPYILLTALSMAAAWWMPAQVASALPHASWPSHPVAVLAIQGITGAGVYLLLNTLLGSKVQREALAYLRPSRHQ</sequence>
<evidence type="ECO:0000256" key="6">
    <source>
        <dbReference type="ARBA" id="ARBA00023136"/>
    </source>
</evidence>
<name>A0A921E7G5_9BACT</name>
<comment type="subcellular location">
    <subcellularLocation>
        <location evidence="1">Cell membrane</location>
        <topology evidence="1">Multi-pass membrane protein</topology>
    </subcellularLocation>
</comment>
<feature type="transmembrane region" description="Helical" evidence="7">
    <location>
        <begin position="12"/>
        <end position="33"/>
    </location>
</feature>